<accession>A0A3B0S6M6</accession>
<feature type="transmembrane region" description="Helical" evidence="2">
    <location>
        <begin position="189"/>
        <end position="207"/>
    </location>
</feature>
<gene>
    <name evidence="3" type="ORF">MNBD_ALPHA01-1824</name>
</gene>
<sequence>MIFCTQCGCEVKDATRFCSKCGSRLKAASPSQNAKPSAKSANTPRKVRKNIPSPVRQDHSQNNKTLIAKAIVKGLTKSLTLTALVLGPGIALLLAGFQVIGMIWLFLGSFWLMARTYRKPWRLTVLSCFIPPVVTVASYLVQLWLFSGEAFSLPAISVAILLGLLFGWWRGRSHQIYWEGNSLFAKRTYGYMVTWVLAYGLTQALAATASSVLLIRAGLVTGAFTTAVLLMVSVMLLRQRKVSVMPPMQHMATLILAGVFGLALIFPHSTWAASQDGREAANRELERAIESGNAVDLYGAALATGLNDQLGITNLRRKQSKGSSPDTESYAGFTFSLGEFTARANGDKMEIFILTVTGQSFRTKTMVSMMAPTMLDEFHSWLLKISKEKGDEFSGTITRMNYGEYGLLINGPDKGSSIALAVMVADGRVVLVGYEAVGRRDRVQMTKSMAEATLSYLDRMYTAGPGTITIPAGEATAATVATLVMLTSAGIAVSLVQSIAAATGQVIQVVAETTANEVTTALDEQGLGDERGRAPPGDQAPPDRPPPQGGPPLYDKEGVAFERNEEGQYWAPDANGNWVWMGEDGAREASSALRGERLTREAEQRRHDSETDRMLKESREKIQARNQQEEAEYLRRETQQQQQEAAQQDRRDRLVAQAEKMAKREGGDLEKEINQLVKDGSYAGLEGLYRENLEKQISGGAADSASEQNWEQALAVGENISRGVVAASKGALMVAGGPAGAAATGLAVGTVSAAEQGTESYVRGDSLGKVAAKTAGGFLSGAKDGMVSVYTNLPGVGTGAKLMAGAAADATETYVRTGDGKQALISAGVSLVGDSMGAKIDGFGNVIGREASRAAVTVAAAETTNLAAGGEFGDAYQTALINHLGGKVGSRAGTNFVNKAVGVEGPDPLARTQVDHEQRVRAALKGEQAAKTGIPLENQARVVQELEGSRHREVVTDDMGRPRLDADGNEVTTEFVNTRKALEQLQDPSSSRSAKLGPEDLKQAIIDTRQKKIYDPADRETIRRVTPILEQEGMLKPGDSIEMDSFSTPGEKPSLGADRDARLVIKRPNGKPVTDKQDGFDRIEIDRKHWEDIAHKEFFKHTTEIARSGGQEITPETQPEYFRRRAEMEFMKRPDTPAEIEALQRRGFSQEQIAKLQQQGMTQEQIDAKAWAEAHNQLFTDRNHMEASADNADQAFVKAERGLKQVQVESNVMPVADGKARLLDPEGFARMWAEKSRFYDHNPPEALAQSQKGITGLMRLRDGYREQGLTPPPFTERTARAMEIVARAKVGADATPETIADINRQMQDLGYKDLNDGLVKIAYQNELLKWSAKSSVKGLSTSDLTRISQSSPAPIEDGEKGEGG</sequence>
<reference evidence="3" key="1">
    <citation type="submission" date="2018-06" db="EMBL/GenBank/DDBJ databases">
        <authorList>
            <person name="Zhirakovskaya E."/>
        </authorList>
    </citation>
    <scope>NUCLEOTIDE SEQUENCE</scope>
</reference>
<dbReference type="EMBL" id="UOEJ01000156">
    <property type="protein sequence ID" value="VAW02005.1"/>
    <property type="molecule type" value="Genomic_DNA"/>
</dbReference>
<keyword evidence="2" id="KW-1133">Transmembrane helix</keyword>
<feature type="compositionally biased region" description="Pro residues" evidence="1">
    <location>
        <begin position="538"/>
        <end position="550"/>
    </location>
</feature>
<feature type="region of interest" description="Disordered" evidence="1">
    <location>
        <begin position="520"/>
        <end position="556"/>
    </location>
</feature>
<evidence type="ECO:0000256" key="2">
    <source>
        <dbReference type="SAM" id="Phobius"/>
    </source>
</evidence>
<feature type="transmembrane region" description="Helical" evidence="2">
    <location>
        <begin position="213"/>
        <end position="237"/>
    </location>
</feature>
<keyword evidence="2" id="KW-0472">Membrane</keyword>
<feature type="transmembrane region" description="Helical" evidence="2">
    <location>
        <begin position="249"/>
        <end position="266"/>
    </location>
</feature>
<feature type="compositionally biased region" description="Polar residues" evidence="1">
    <location>
        <begin position="29"/>
        <end position="43"/>
    </location>
</feature>
<feature type="region of interest" description="Disordered" evidence="1">
    <location>
        <begin position="590"/>
        <end position="651"/>
    </location>
</feature>
<name>A0A3B0S6M6_9ZZZZ</name>
<evidence type="ECO:0008006" key="4">
    <source>
        <dbReference type="Google" id="ProtNLM"/>
    </source>
</evidence>
<feature type="compositionally biased region" description="Basic and acidic residues" evidence="1">
    <location>
        <begin position="594"/>
        <end position="623"/>
    </location>
</feature>
<evidence type="ECO:0000256" key="1">
    <source>
        <dbReference type="SAM" id="MobiDB-lite"/>
    </source>
</evidence>
<organism evidence="3">
    <name type="scientific">hydrothermal vent metagenome</name>
    <dbReference type="NCBI Taxonomy" id="652676"/>
    <lineage>
        <taxon>unclassified sequences</taxon>
        <taxon>metagenomes</taxon>
        <taxon>ecological metagenomes</taxon>
    </lineage>
</organism>
<keyword evidence="2" id="KW-0812">Transmembrane</keyword>
<feature type="region of interest" description="Disordered" evidence="1">
    <location>
        <begin position="26"/>
        <end position="59"/>
    </location>
</feature>
<feature type="transmembrane region" description="Helical" evidence="2">
    <location>
        <begin position="124"/>
        <end position="145"/>
    </location>
</feature>
<feature type="region of interest" description="Disordered" evidence="1">
    <location>
        <begin position="1334"/>
        <end position="1364"/>
    </location>
</feature>
<protein>
    <recommendedName>
        <fullName evidence="4">Zinc-ribbon domain-containing protein</fullName>
    </recommendedName>
</protein>
<evidence type="ECO:0000313" key="3">
    <source>
        <dbReference type="EMBL" id="VAW02005.1"/>
    </source>
</evidence>
<feature type="transmembrane region" description="Helical" evidence="2">
    <location>
        <begin position="90"/>
        <end position="112"/>
    </location>
</feature>
<proteinExistence type="predicted"/>
<feature type="transmembrane region" description="Helical" evidence="2">
    <location>
        <begin position="151"/>
        <end position="169"/>
    </location>
</feature>
<feature type="compositionally biased region" description="Polar residues" evidence="1">
    <location>
        <begin position="1334"/>
        <end position="1352"/>
    </location>
</feature>